<dbReference type="Proteomes" id="UP000265719">
    <property type="component" value="Chromosome"/>
</dbReference>
<organism evidence="1 2">
    <name type="scientific">Thermobifida halotolerans</name>
    <dbReference type="NCBI Taxonomy" id="483545"/>
    <lineage>
        <taxon>Bacteria</taxon>
        <taxon>Bacillati</taxon>
        <taxon>Actinomycetota</taxon>
        <taxon>Actinomycetes</taxon>
        <taxon>Streptosporangiales</taxon>
        <taxon>Nocardiopsidaceae</taxon>
        <taxon>Thermobifida</taxon>
    </lineage>
</organism>
<dbReference type="KEGG" id="thao:NI17_009340"/>
<dbReference type="OrthoDB" id="6957847at2"/>
<keyword evidence="2" id="KW-1185">Reference proteome</keyword>
<proteinExistence type="predicted"/>
<dbReference type="InterPro" id="IPR036170">
    <property type="entry name" value="YezG-like_sf"/>
</dbReference>
<sequence length="162" mass="18749">MYSPYLRRGELDPIEKRELLNQIGVIIAEKAPNGWERLVYAIGTVVEHGTVNLIVEFPDGTSRRSSPPAEVLPMIDKLRVGMYLEGKGTWFSMEYVITRPGNYNVHFNYDQDPEITFPTPQGYTQDLKYFPRDEEHIPDWLRQRLRDEAEGRVGMPFSEDDG</sequence>
<reference evidence="1" key="1">
    <citation type="submission" date="2020-10" db="EMBL/GenBank/DDBJ databases">
        <title>De novo genome project of the cellulose decomposer Thermobifida halotolerans type strain.</title>
        <authorList>
            <person name="Nagy I."/>
            <person name="Horvath B."/>
            <person name="Kukolya J."/>
            <person name="Nagy I."/>
            <person name="Orsini M."/>
        </authorList>
    </citation>
    <scope>NUCLEOTIDE SEQUENCE</scope>
    <source>
        <strain evidence="1">DSM 44931</strain>
    </source>
</reference>
<name>A0A399FWQ8_9ACTN</name>
<evidence type="ECO:0000313" key="2">
    <source>
        <dbReference type="Proteomes" id="UP000265719"/>
    </source>
</evidence>
<dbReference type="SUPFAM" id="SSF160424">
    <property type="entry name" value="BH3703-like"/>
    <property type="match status" value="1"/>
</dbReference>
<dbReference type="EMBL" id="CP063196">
    <property type="protein sequence ID" value="UOE21308.1"/>
    <property type="molecule type" value="Genomic_DNA"/>
</dbReference>
<protein>
    <submittedName>
        <fullName evidence="1">Uncharacterized protein</fullName>
    </submittedName>
</protein>
<evidence type="ECO:0000313" key="1">
    <source>
        <dbReference type="EMBL" id="UOE21308.1"/>
    </source>
</evidence>
<gene>
    <name evidence="1" type="ORF">NI17_009340</name>
</gene>
<dbReference type="AlphaFoldDB" id="A0A399FWQ8"/>
<accession>A0A399FWQ8</accession>